<dbReference type="PANTHER" id="PTHR14614">
    <property type="entry name" value="HEPATOCELLULAR CARCINOMA-ASSOCIATED ANTIGEN"/>
    <property type="match status" value="1"/>
</dbReference>
<evidence type="ECO:0000313" key="2">
    <source>
        <dbReference type="EMBL" id="CAE0716421.1"/>
    </source>
</evidence>
<dbReference type="AlphaFoldDB" id="A0A7S4EIU3"/>
<organism evidence="2">
    <name type="scientific">Pseudo-nitzschia australis</name>
    <dbReference type="NCBI Taxonomy" id="44445"/>
    <lineage>
        <taxon>Eukaryota</taxon>
        <taxon>Sar</taxon>
        <taxon>Stramenopiles</taxon>
        <taxon>Ochrophyta</taxon>
        <taxon>Bacillariophyta</taxon>
        <taxon>Bacillariophyceae</taxon>
        <taxon>Bacillariophycidae</taxon>
        <taxon>Bacillariales</taxon>
        <taxon>Bacillariaceae</taxon>
        <taxon>Pseudo-nitzschia</taxon>
    </lineage>
</organism>
<accession>A0A7S4EIU3</accession>
<feature type="compositionally biased region" description="Polar residues" evidence="1">
    <location>
        <begin position="166"/>
        <end position="179"/>
    </location>
</feature>
<feature type="region of interest" description="Disordered" evidence="1">
    <location>
        <begin position="65"/>
        <end position="87"/>
    </location>
</feature>
<dbReference type="InterPro" id="IPR029063">
    <property type="entry name" value="SAM-dependent_MTases_sf"/>
</dbReference>
<dbReference type="EMBL" id="HBIX01012255">
    <property type="protein sequence ID" value="CAE0716421.1"/>
    <property type="molecule type" value="Transcribed_RNA"/>
</dbReference>
<sequence>MTVATTTTTTTTMKQPPAGEKEKINGDAGCTCEEEEEFWPAPPLLTEHKIHTIRFGGNVSGSSNCNGSASGNANSEGNHRDNESSSVAPRARLLHYKSLPSEALTPLDMTYNTGTSSTTDCNQDEFYDGTGNLMWMAAVCFGHLVAQNVEKLRPYLQKQRPVRQPATATETATTKQDGQQQHRVCELGCGTGGAGISLLLFSNPEPTSSGDDNGGVDEANETKNDKEEDSLVVDTINGGGGGCHVVFTDNDVESLELCRSNCELNHLDPRDYSHQLLWWGSQEDMQQQQEEKESDESPPQLLEKHSFDTVLATDVVYDLKMIAPLLQTVEFLLKKPTTTVVADVDENENKNETEGGGHLILSHVPRFCIPRKQDDNDNNLVVNDDVDDDEPREVFLELERFIQSEASKVGLSLVETVRPHKVLREEDLTAENDCDCDDDDNDNDNDNNSMEQLTLEKMKEANAVVFVFRRL</sequence>
<feature type="compositionally biased region" description="Low complexity" evidence="1">
    <location>
        <begin position="1"/>
        <end position="12"/>
    </location>
</feature>
<dbReference type="Pfam" id="PF10294">
    <property type="entry name" value="Methyltransf_16"/>
    <property type="match status" value="1"/>
</dbReference>
<evidence type="ECO:0000256" key="1">
    <source>
        <dbReference type="SAM" id="MobiDB-lite"/>
    </source>
</evidence>
<feature type="region of interest" description="Disordered" evidence="1">
    <location>
        <begin position="283"/>
        <end position="302"/>
    </location>
</feature>
<feature type="region of interest" description="Disordered" evidence="1">
    <location>
        <begin position="160"/>
        <end position="179"/>
    </location>
</feature>
<dbReference type="InterPro" id="IPR019410">
    <property type="entry name" value="Methyltransf_16"/>
</dbReference>
<reference evidence="2" key="1">
    <citation type="submission" date="2021-01" db="EMBL/GenBank/DDBJ databases">
        <authorList>
            <person name="Corre E."/>
            <person name="Pelletier E."/>
            <person name="Niang G."/>
            <person name="Scheremetjew M."/>
            <person name="Finn R."/>
            <person name="Kale V."/>
            <person name="Holt S."/>
            <person name="Cochrane G."/>
            <person name="Meng A."/>
            <person name="Brown T."/>
            <person name="Cohen L."/>
        </authorList>
    </citation>
    <scope>NUCLEOTIDE SEQUENCE</scope>
    <source>
        <strain evidence="2">10249 10 AB</strain>
    </source>
</reference>
<dbReference type="Gene3D" id="3.40.50.150">
    <property type="entry name" value="Vaccinia Virus protein VP39"/>
    <property type="match status" value="1"/>
</dbReference>
<feature type="region of interest" description="Disordered" evidence="1">
    <location>
        <begin position="200"/>
        <end position="230"/>
    </location>
</feature>
<gene>
    <name evidence="2" type="ORF">PAUS00366_LOCUS9173</name>
</gene>
<proteinExistence type="predicted"/>
<dbReference type="SUPFAM" id="SSF53335">
    <property type="entry name" value="S-adenosyl-L-methionine-dependent methyltransferases"/>
    <property type="match status" value="1"/>
</dbReference>
<protein>
    <submittedName>
        <fullName evidence="2">Uncharacterized protein</fullName>
    </submittedName>
</protein>
<feature type="compositionally biased region" description="Low complexity" evidence="1">
    <location>
        <begin position="65"/>
        <end position="76"/>
    </location>
</feature>
<name>A0A7S4EIU3_9STRA</name>
<feature type="region of interest" description="Disordered" evidence="1">
    <location>
        <begin position="1"/>
        <end position="26"/>
    </location>
</feature>